<reference evidence="1" key="1">
    <citation type="journal article" date="2014" name="Front. Microbiol.">
        <title>High frequency of phylogenetically diverse reductive dehalogenase-homologous genes in deep subseafloor sedimentary metagenomes.</title>
        <authorList>
            <person name="Kawai M."/>
            <person name="Futagami T."/>
            <person name="Toyoda A."/>
            <person name="Takaki Y."/>
            <person name="Nishi S."/>
            <person name="Hori S."/>
            <person name="Arai W."/>
            <person name="Tsubouchi T."/>
            <person name="Morono Y."/>
            <person name="Uchiyama I."/>
            <person name="Ito T."/>
            <person name="Fujiyama A."/>
            <person name="Inagaki F."/>
            <person name="Takami H."/>
        </authorList>
    </citation>
    <scope>NUCLEOTIDE SEQUENCE</scope>
    <source>
        <strain evidence="1">Expedition CK06-06</strain>
    </source>
</reference>
<organism evidence="1">
    <name type="scientific">marine sediment metagenome</name>
    <dbReference type="NCBI Taxonomy" id="412755"/>
    <lineage>
        <taxon>unclassified sequences</taxon>
        <taxon>metagenomes</taxon>
        <taxon>ecological metagenomes</taxon>
    </lineage>
</organism>
<gene>
    <name evidence="1" type="ORF">S01H4_41241</name>
</gene>
<evidence type="ECO:0000313" key="1">
    <source>
        <dbReference type="EMBL" id="GAG97658.1"/>
    </source>
</evidence>
<dbReference type="AlphaFoldDB" id="X1CND7"/>
<comment type="caution">
    <text evidence="1">The sequence shown here is derived from an EMBL/GenBank/DDBJ whole genome shotgun (WGS) entry which is preliminary data.</text>
</comment>
<protein>
    <submittedName>
        <fullName evidence="1">Uncharacterized protein</fullName>
    </submittedName>
</protein>
<dbReference type="EMBL" id="BART01022538">
    <property type="protein sequence ID" value="GAG97658.1"/>
    <property type="molecule type" value="Genomic_DNA"/>
</dbReference>
<accession>X1CND7</accession>
<name>X1CND7_9ZZZZ</name>
<sequence>MTCPRETLEKIRDHSVGTTEDGPCIEREHMIEIAKAAIPVAELHEQAAKLWERYFPCMSNEEMKDIEDSAKSILTQLKAQAGKMSSNNIFVVERDKSKGTPIATEMPCGHVHWGNAPKNCPVCAQINAAEKKRGAEVLELVKEVIRDNATVSYSEDDGDIYKRNHISIVITTLEDKFDQTYQERFPEQV</sequence>
<proteinExistence type="predicted"/>